<comment type="caution">
    <text evidence="2">The sequence shown here is derived from an EMBL/GenBank/DDBJ whole genome shotgun (WGS) entry which is preliminary data.</text>
</comment>
<organism evidence="2">
    <name type="scientific">bioreactor metagenome</name>
    <dbReference type="NCBI Taxonomy" id="1076179"/>
    <lineage>
        <taxon>unclassified sequences</taxon>
        <taxon>metagenomes</taxon>
        <taxon>ecological metagenomes</taxon>
    </lineage>
</organism>
<keyword evidence="1" id="KW-0472">Membrane</keyword>
<protein>
    <submittedName>
        <fullName evidence="2">Uncharacterized protein</fullName>
    </submittedName>
</protein>
<feature type="transmembrane region" description="Helical" evidence="1">
    <location>
        <begin position="32"/>
        <end position="59"/>
    </location>
</feature>
<evidence type="ECO:0000313" key="2">
    <source>
        <dbReference type="EMBL" id="MPM15935.1"/>
    </source>
</evidence>
<keyword evidence="1" id="KW-0812">Transmembrane</keyword>
<gene>
    <name evidence="2" type="ORF">SDC9_62309</name>
</gene>
<dbReference type="EMBL" id="VSSQ01002524">
    <property type="protein sequence ID" value="MPM15935.1"/>
    <property type="molecule type" value="Genomic_DNA"/>
</dbReference>
<sequence length="63" mass="7874">MGQMDRDYWRKRYNEKTAFTQKEKPLRESKGFFLALWCWATSWRTICSIWLLIFVLHVLRRYV</sequence>
<reference evidence="2" key="1">
    <citation type="submission" date="2019-08" db="EMBL/GenBank/DDBJ databases">
        <authorList>
            <person name="Kucharzyk K."/>
            <person name="Murdoch R.W."/>
            <person name="Higgins S."/>
            <person name="Loffler F."/>
        </authorList>
    </citation>
    <scope>NUCLEOTIDE SEQUENCE</scope>
</reference>
<name>A0A644XIB4_9ZZZZ</name>
<keyword evidence="1" id="KW-1133">Transmembrane helix</keyword>
<evidence type="ECO:0000256" key="1">
    <source>
        <dbReference type="SAM" id="Phobius"/>
    </source>
</evidence>
<accession>A0A644XIB4</accession>
<dbReference type="AlphaFoldDB" id="A0A644XIB4"/>
<proteinExistence type="predicted"/>